<organism evidence="1 2">
    <name type="scientific">Tanacetum coccineum</name>
    <dbReference type="NCBI Taxonomy" id="301880"/>
    <lineage>
        <taxon>Eukaryota</taxon>
        <taxon>Viridiplantae</taxon>
        <taxon>Streptophyta</taxon>
        <taxon>Embryophyta</taxon>
        <taxon>Tracheophyta</taxon>
        <taxon>Spermatophyta</taxon>
        <taxon>Magnoliopsida</taxon>
        <taxon>eudicotyledons</taxon>
        <taxon>Gunneridae</taxon>
        <taxon>Pentapetalae</taxon>
        <taxon>asterids</taxon>
        <taxon>campanulids</taxon>
        <taxon>Asterales</taxon>
        <taxon>Asteraceae</taxon>
        <taxon>Asteroideae</taxon>
        <taxon>Anthemideae</taxon>
        <taxon>Anthemidinae</taxon>
        <taxon>Tanacetum</taxon>
    </lineage>
</organism>
<gene>
    <name evidence="1" type="ORF">Tco_0624810</name>
</gene>
<proteinExistence type="predicted"/>
<dbReference type="EMBL" id="BQNB010008586">
    <property type="protein sequence ID" value="GJS51448.1"/>
    <property type="molecule type" value="Genomic_DNA"/>
</dbReference>
<evidence type="ECO:0000313" key="2">
    <source>
        <dbReference type="Proteomes" id="UP001151760"/>
    </source>
</evidence>
<comment type="caution">
    <text evidence="1">The sequence shown here is derived from an EMBL/GenBank/DDBJ whole genome shotgun (WGS) entry which is preliminary data.</text>
</comment>
<reference evidence="1" key="2">
    <citation type="submission" date="2022-01" db="EMBL/GenBank/DDBJ databases">
        <authorList>
            <person name="Yamashiro T."/>
            <person name="Shiraishi A."/>
            <person name="Satake H."/>
            <person name="Nakayama K."/>
        </authorList>
    </citation>
    <scope>NUCLEOTIDE SEQUENCE</scope>
</reference>
<sequence length="226" mass="25259">MVCGRCGVSNVLDMAYRGFPGVGTAFDIFRNILFPYGFEYGVLGFPGYGVLDLVSFMVFDGFHPERYSPLAQQRYSRYSQNRNSWIQGRNFDIGMSQHDDVALNTSVQDSVAFITNGVCLKITRVVAPSGLVLYQMTSDHNRSELGIHDHSNEPSSSKLVPKVVPLAVKTATSRQKLELLFHLHISMLMTTGINPMIQPEPEDLPKDNPKLEIAVLRWQSAPASEY</sequence>
<protein>
    <submittedName>
        <fullName evidence="1">Uncharacterized protein</fullName>
    </submittedName>
</protein>
<name>A0ABQ4WF25_9ASTR</name>
<dbReference type="Proteomes" id="UP001151760">
    <property type="component" value="Unassembled WGS sequence"/>
</dbReference>
<keyword evidence="2" id="KW-1185">Reference proteome</keyword>
<accession>A0ABQ4WF25</accession>
<evidence type="ECO:0000313" key="1">
    <source>
        <dbReference type="EMBL" id="GJS51448.1"/>
    </source>
</evidence>
<reference evidence="1" key="1">
    <citation type="journal article" date="2022" name="Int. J. Mol. Sci.">
        <title>Draft Genome of Tanacetum Coccineum: Genomic Comparison of Closely Related Tanacetum-Family Plants.</title>
        <authorList>
            <person name="Yamashiro T."/>
            <person name="Shiraishi A."/>
            <person name="Nakayama K."/>
            <person name="Satake H."/>
        </authorList>
    </citation>
    <scope>NUCLEOTIDE SEQUENCE</scope>
</reference>